<evidence type="ECO:0000313" key="3">
    <source>
        <dbReference type="Proteomes" id="UP000296352"/>
    </source>
</evidence>
<dbReference type="AlphaFoldDB" id="A0A4P7QKD2"/>
<evidence type="ECO:0000259" key="1">
    <source>
        <dbReference type="Pfam" id="PF04480"/>
    </source>
</evidence>
<organism evidence="2 3">
    <name type="scientific">Corynebacterium endometrii</name>
    <dbReference type="NCBI Taxonomy" id="2488819"/>
    <lineage>
        <taxon>Bacteria</taxon>
        <taxon>Bacillati</taxon>
        <taxon>Actinomycetota</taxon>
        <taxon>Actinomycetes</taxon>
        <taxon>Mycobacteriales</taxon>
        <taxon>Corynebacteriaceae</taxon>
        <taxon>Corynebacterium</taxon>
    </lineage>
</organism>
<dbReference type="Proteomes" id="UP000296352">
    <property type="component" value="Chromosome"/>
</dbReference>
<evidence type="ECO:0000313" key="2">
    <source>
        <dbReference type="EMBL" id="QCB29277.1"/>
    </source>
</evidence>
<dbReference type="KEGG" id="cee:CENDO_10115"/>
<protein>
    <recommendedName>
        <fullName evidence="1">DUF559 domain-containing protein</fullName>
    </recommendedName>
</protein>
<name>A0A4P7QKD2_9CORY</name>
<sequence>MDELVVTGLSRSQISRLAAQGKIVKIAPGFYLRREPTPSELAALVMKRWPRSVFTAETARRLHMGQPISFPLDVTSSTGMPRSAYFSVSRCKQMDFTRIGALRCHIPVLAVDFLQEPEAIALLEHAYSGRRGRQRLEQELSGIKRLPARTRKLLGTASIGSDSVPERALVKALRQRGLTVETNKQIGPYFWDAVIPRLKVAVEIDGFQFHSQRDTLIRDHWKSNDATLRGYTVLRYTGSCIKHHLADVVEQISSVGSPDLGAKVHGPVWRWHWVLAPLHRDGWTGPGFEE</sequence>
<reference evidence="2 3" key="1">
    <citation type="submission" date="2019-04" db="EMBL/GenBank/DDBJ databases">
        <title>Corynebacterium endometrii sp. nov., isolated from the uterus of a cow with endometritis.</title>
        <authorList>
            <person name="Ballas P."/>
            <person name="Ruckert C."/>
            <person name="Wagener K."/>
            <person name="Drillich M."/>
            <person name="Kaempfer P."/>
            <person name="Busse H.-J."/>
            <person name="Ehling-Schulz M."/>
        </authorList>
    </citation>
    <scope>NUCLEOTIDE SEQUENCE [LARGE SCALE GENOMIC DNA]</scope>
    <source>
        <strain evidence="2 3">LMM-1653</strain>
    </source>
</reference>
<keyword evidence="3" id="KW-1185">Reference proteome</keyword>
<proteinExistence type="predicted"/>
<dbReference type="OrthoDB" id="4419644at2"/>
<accession>A0A4P7QKD2</accession>
<feature type="domain" description="DUF559" evidence="1">
    <location>
        <begin position="164"/>
        <end position="253"/>
    </location>
</feature>
<dbReference type="InterPro" id="IPR011335">
    <property type="entry name" value="Restrct_endonuc-II-like"/>
</dbReference>
<gene>
    <name evidence="2" type="ORF">CENDO_10115</name>
</gene>
<dbReference type="Gene3D" id="3.40.960.10">
    <property type="entry name" value="VSR Endonuclease"/>
    <property type="match status" value="1"/>
</dbReference>
<dbReference type="RefSeq" id="WP_136142263.1">
    <property type="nucleotide sequence ID" value="NZ_CP039247.1"/>
</dbReference>
<dbReference type="InterPro" id="IPR007569">
    <property type="entry name" value="DUF559"/>
</dbReference>
<dbReference type="EMBL" id="CP039247">
    <property type="protein sequence ID" value="QCB29277.1"/>
    <property type="molecule type" value="Genomic_DNA"/>
</dbReference>
<dbReference type="SUPFAM" id="SSF52980">
    <property type="entry name" value="Restriction endonuclease-like"/>
    <property type="match status" value="1"/>
</dbReference>
<dbReference type="Pfam" id="PF04480">
    <property type="entry name" value="DUF559"/>
    <property type="match status" value="1"/>
</dbReference>